<protein>
    <recommendedName>
        <fullName evidence="8">Sphingoid long-chain base transporter RSB1</fullName>
    </recommendedName>
</protein>
<evidence type="ECO:0000313" key="7">
    <source>
        <dbReference type="Proteomes" id="UP000664534"/>
    </source>
</evidence>
<keyword evidence="2 5" id="KW-0812">Transmembrane</keyword>
<feature type="transmembrane region" description="Helical" evidence="5">
    <location>
        <begin position="263"/>
        <end position="289"/>
    </location>
</feature>
<dbReference type="PANTHER" id="PTHR31465">
    <property type="entry name" value="PROTEIN RTA1-RELATED"/>
    <property type="match status" value="1"/>
</dbReference>
<feature type="transmembrane region" description="Helical" evidence="5">
    <location>
        <begin position="98"/>
        <end position="120"/>
    </location>
</feature>
<feature type="transmembrane region" description="Helical" evidence="5">
    <location>
        <begin position="67"/>
        <end position="86"/>
    </location>
</feature>
<organism evidence="6 7">
    <name type="scientific">Imshaugia aleurites</name>
    <dbReference type="NCBI Taxonomy" id="172621"/>
    <lineage>
        <taxon>Eukaryota</taxon>
        <taxon>Fungi</taxon>
        <taxon>Dikarya</taxon>
        <taxon>Ascomycota</taxon>
        <taxon>Pezizomycotina</taxon>
        <taxon>Lecanoromycetes</taxon>
        <taxon>OSLEUM clade</taxon>
        <taxon>Lecanoromycetidae</taxon>
        <taxon>Lecanorales</taxon>
        <taxon>Lecanorineae</taxon>
        <taxon>Parmeliaceae</taxon>
        <taxon>Imshaugia</taxon>
    </lineage>
</organism>
<evidence type="ECO:0000313" key="6">
    <source>
        <dbReference type="EMBL" id="CAF9925477.1"/>
    </source>
</evidence>
<evidence type="ECO:0000256" key="1">
    <source>
        <dbReference type="ARBA" id="ARBA00004141"/>
    </source>
</evidence>
<evidence type="ECO:0000256" key="5">
    <source>
        <dbReference type="SAM" id="Phobius"/>
    </source>
</evidence>
<dbReference type="OrthoDB" id="4521223at2759"/>
<dbReference type="GO" id="GO:0000324">
    <property type="term" value="C:fungal-type vacuole"/>
    <property type="evidence" value="ECO:0007669"/>
    <property type="project" value="TreeGrafter"/>
</dbReference>
<evidence type="ECO:0000256" key="3">
    <source>
        <dbReference type="ARBA" id="ARBA00022989"/>
    </source>
</evidence>
<comment type="subcellular location">
    <subcellularLocation>
        <location evidence="1">Membrane</location>
        <topology evidence="1">Multi-pass membrane protein</topology>
    </subcellularLocation>
</comment>
<evidence type="ECO:0000256" key="4">
    <source>
        <dbReference type="ARBA" id="ARBA00023136"/>
    </source>
</evidence>
<feature type="transmembrane region" description="Helical" evidence="5">
    <location>
        <begin position="223"/>
        <end position="243"/>
    </location>
</feature>
<evidence type="ECO:0000256" key="2">
    <source>
        <dbReference type="ARBA" id="ARBA00022692"/>
    </source>
</evidence>
<dbReference type="InterPro" id="IPR007568">
    <property type="entry name" value="RTA1"/>
</dbReference>
<dbReference type="PANTHER" id="PTHR31465:SF9">
    <property type="entry name" value="SPHINGOID LONG-CHAIN BASE TRANSPORTER RSB1"/>
    <property type="match status" value="1"/>
</dbReference>
<dbReference type="Pfam" id="PF04479">
    <property type="entry name" value="RTA1"/>
    <property type="match status" value="1"/>
</dbReference>
<name>A0A8H3IEW2_9LECA</name>
<evidence type="ECO:0008006" key="8">
    <source>
        <dbReference type="Google" id="ProtNLM"/>
    </source>
</evidence>
<feature type="transmembrane region" description="Helical" evidence="5">
    <location>
        <begin position="42"/>
        <end position="60"/>
    </location>
</feature>
<feature type="transmembrane region" description="Helical" evidence="5">
    <location>
        <begin position="141"/>
        <end position="160"/>
    </location>
</feature>
<keyword evidence="4 5" id="KW-0472">Membrane</keyword>
<keyword evidence="3 5" id="KW-1133">Transmembrane helix</keyword>
<proteinExistence type="predicted"/>
<comment type="caution">
    <text evidence="6">The sequence shown here is derived from an EMBL/GenBank/DDBJ whole genome shotgun (WGS) entry which is preliminary data.</text>
</comment>
<dbReference type="EMBL" id="CAJPDT010000039">
    <property type="protein sequence ID" value="CAF9925477.1"/>
    <property type="molecule type" value="Genomic_DNA"/>
</dbReference>
<dbReference type="GO" id="GO:0005886">
    <property type="term" value="C:plasma membrane"/>
    <property type="evidence" value="ECO:0007669"/>
    <property type="project" value="TreeGrafter"/>
</dbReference>
<accession>A0A8H3IEW2</accession>
<reference evidence="6" key="1">
    <citation type="submission" date="2021-03" db="EMBL/GenBank/DDBJ databases">
        <authorList>
            <person name="Tagirdzhanova G."/>
        </authorList>
    </citation>
    <scope>NUCLEOTIDE SEQUENCE</scope>
</reference>
<dbReference type="Proteomes" id="UP000664534">
    <property type="component" value="Unassembled WGS sequence"/>
</dbReference>
<sequence length="324" mass="35620">MSNSTSLYTNATLYNNTNLCTLQTCPIDWAQVHYVPSLAGNAFYLAIFSLVLVVQVFLGIRFRTWTFFAAIFGGEVLEVLGYAARVQMHFNPFLSNPFLMYLIVLTIAPCFLSAGIYLCFSRIVVIYGEMYARFRPRTYTIIFITSDIFSLVLQAVGGALADTATGESSSQLQSGINIMIAGLSFQVVSLFIFMSLCADFALRVRRSGADAFAGLRRCGCGVGRFYGFLIALALATLTIFVRSCFRVAELQGGFNGKLANDQVTFMILEGAMMVVASVTLTVCHPGLVFRRFWNLNRARVEMGAEKVDLGNGNSGVLHDETRAV</sequence>
<dbReference type="AlphaFoldDB" id="A0A8H3IEW2"/>
<gene>
    <name evidence="6" type="ORF">IMSHALPRED_006484</name>
</gene>
<keyword evidence="7" id="KW-1185">Reference proteome</keyword>
<feature type="transmembrane region" description="Helical" evidence="5">
    <location>
        <begin position="180"/>
        <end position="202"/>
    </location>
</feature>